<evidence type="ECO:0000256" key="2">
    <source>
        <dbReference type="ARBA" id="ARBA00006236"/>
    </source>
</evidence>
<evidence type="ECO:0000313" key="10">
    <source>
        <dbReference type="EMBL" id="UWQ57759.1"/>
    </source>
</evidence>
<keyword evidence="3 8" id="KW-0813">Transport</keyword>
<dbReference type="InterPro" id="IPR004812">
    <property type="entry name" value="Efflux_drug-R_Bcr/CmlA"/>
</dbReference>
<name>A0ABY5WU64_LEICA</name>
<dbReference type="SUPFAM" id="SSF103473">
    <property type="entry name" value="MFS general substrate transporter"/>
    <property type="match status" value="1"/>
</dbReference>
<dbReference type="CDD" id="cd17320">
    <property type="entry name" value="MFS_MdfA_MDR_like"/>
    <property type="match status" value="1"/>
</dbReference>
<dbReference type="InterPro" id="IPR005829">
    <property type="entry name" value="Sugar_transporter_CS"/>
</dbReference>
<dbReference type="PRINTS" id="PR01036">
    <property type="entry name" value="TCRTETB"/>
</dbReference>
<feature type="transmembrane region" description="Helical" evidence="8">
    <location>
        <begin position="376"/>
        <end position="395"/>
    </location>
</feature>
<proteinExistence type="inferred from homology"/>
<dbReference type="NCBIfam" id="TIGR00710">
    <property type="entry name" value="efflux_Bcr_CflA"/>
    <property type="match status" value="1"/>
</dbReference>
<dbReference type="Pfam" id="PF07690">
    <property type="entry name" value="MFS_1"/>
    <property type="match status" value="1"/>
</dbReference>
<feature type="transmembrane region" description="Helical" evidence="8">
    <location>
        <begin position="256"/>
        <end position="274"/>
    </location>
</feature>
<comment type="subcellular location">
    <subcellularLocation>
        <location evidence="8">Cell inner membrane</location>
        <topology evidence="8">Multi-pass membrane protein</topology>
    </subcellularLocation>
    <subcellularLocation>
        <location evidence="1">Cell membrane</location>
        <topology evidence="1">Multi-pass membrane protein</topology>
    </subcellularLocation>
</comment>
<feature type="domain" description="Major facilitator superfamily (MFS) profile" evidence="9">
    <location>
        <begin position="15"/>
        <end position="402"/>
    </location>
</feature>
<dbReference type="Gene3D" id="1.20.1720.10">
    <property type="entry name" value="Multidrug resistance protein D"/>
    <property type="match status" value="1"/>
</dbReference>
<dbReference type="PANTHER" id="PTHR23502">
    <property type="entry name" value="MAJOR FACILITATOR SUPERFAMILY"/>
    <property type="match status" value="1"/>
</dbReference>
<dbReference type="InterPro" id="IPR036259">
    <property type="entry name" value="MFS_trans_sf"/>
</dbReference>
<keyword evidence="6 8" id="KW-1133">Transmembrane helix</keyword>
<keyword evidence="8" id="KW-0997">Cell inner membrane</keyword>
<dbReference type="RefSeq" id="WP_051357627.1">
    <property type="nucleotide sequence ID" value="NZ_CP081078.1"/>
</dbReference>
<gene>
    <name evidence="10" type="ORF">K3722_14775</name>
</gene>
<evidence type="ECO:0000313" key="11">
    <source>
        <dbReference type="Proteomes" id="UP001058184"/>
    </source>
</evidence>
<feature type="transmembrane region" description="Helical" evidence="8">
    <location>
        <begin position="142"/>
        <end position="166"/>
    </location>
</feature>
<reference evidence="10" key="1">
    <citation type="submission" date="2021-08" db="EMBL/GenBank/DDBJ databases">
        <authorList>
            <person name="Nwanade C."/>
            <person name="Wang M."/>
            <person name="Masoudi A."/>
            <person name="Yu Z."/>
            <person name="Liu J."/>
        </authorList>
    </citation>
    <scope>NUCLEOTIDE SEQUENCE</scope>
    <source>
        <strain evidence="10">S141</strain>
    </source>
</reference>
<feature type="transmembrane region" description="Helical" evidence="8">
    <location>
        <begin position="319"/>
        <end position="341"/>
    </location>
</feature>
<feature type="transmembrane region" description="Helical" evidence="8">
    <location>
        <begin position="286"/>
        <end position="307"/>
    </location>
</feature>
<feature type="transmembrane region" description="Helical" evidence="8">
    <location>
        <begin position="172"/>
        <end position="192"/>
    </location>
</feature>
<dbReference type="PROSITE" id="PS00216">
    <property type="entry name" value="SUGAR_TRANSPORT_1"/>
    <property type="match status" value="1"/>
</dbReference>
<evidence type="ECO:0000256" key="4">
    <source>
        <dbReference type="ARBA" id="ARBA00022475"/>
    </source>
</evidence>
<sequence length="424" mass="43948">MNRSTEFASAPPMTAQRVSLIGGLMVAIGPIAMALYTPAMPGVVAAYESTKAVVKLTLTLYFAGFAISQLVAGPLSDAIGRRPVTVIFAAIFCVASLGALLAPTIETLTIARFAQGIGASAGVAISRAIVRDCFQGDESSSIMNMIGIILAVGPAVSPTIGGLLVLHVGWKSVFAVMILFGLAIALVALVAMRETLPAPQPLRLAALGGSYLRLLGNRHFMTASLTVAGSVGAIYAQATLLPFILMGQIGLSPSGFGLAMLLQSGLFFSGALVARSVMKRTSAYRLVWPGLGAIALGALLIFSLLWADDPKTFRVMVPVGIYAFGIAFVVPAMSTAALAPFPRIAGAAAALMGFLQMSAGLLVGTIGAFFADTLVAFAMLIPSMAVVACASYAIYRLNPHLAEPEPRENVIGTAPPGRTFLREE</sequence>
<evidence type="ECO:0000256" key="1">
    <source>
        <dbReference type="ARBA" id="ARBA00004651"/>
    </source>
</evidence>
<feature type="transmembrane region" description="Helical" evidence="8">
    <location>
        <begin position="84"/>
        <end position="104"/>
    </location>
</feature>
<dbReference type="InterPro" id="IPR011701">
    <property type="entry name" value="MFS"/>
</dbReference>
<evidence type="ECO:0000256" key="8">
    <source>
        <dbReference type="RuleBase" id="RU365088"/>
    </source>
</evidence>
<accession>A0ABY5WU64</accession>
<dbReference type="Proteomes" id="UP001058184">
    <property type="component" value="Chromosome"/>
</dbReference>
<dbReference type="InterPro" id="IPR020846">
    <property type="entry name" value="MFS_dom"/>
</dbReference>
<keyword evidence="11" id="KW-1185">Reference proteome</keyword>
<feature type="transmembrane region" description="Helical" evidence="8">
    <location>
        <begin position="20"/>
        <end position="40"/>
    </location>
</feature>
<evidence type="ECO:0000256" key="6">
    <source>
        <dbReference type="ARBA" id="ARBA00022989"/>
    </source>
</evidence>
<dbReference type="PROSITE" id="PS50850">
    <property type="entry name" value="MFS"/>
    <property type="match status" value="1"/>
</dbReference>
<evidence type="ECO:0000256" key="3">
    <source>
        <dbReference type="ARBA" id="ARBA00022448"/>
    </source>
</evidence>
<feature type="transmembrane region" description="Helical" evidence="8">
    <location>
        <begin position="348"/>
        <end position="370"/>
    </location>
</feature>
<evidence type="ECO:0000256" key="7">
    <source>
        <dbReference type="ARBA" id="ARBA00023136"/>
    </source>
</evidence>
<dbReference type="PANTHER" id="PTHR23502:SF132">
    <property type="entry name" value="POLYAMINE TRANSPORTER 2-RELATED"/>
    <property type="match status" value="1"/>
</dbReference>
<keyword evidence="4" id="KW-1003">Cell membrane</keyword>
<organism evidence="10 11">
    <name type="scientific">Leisingera caerulea</name>
    <name type="common">Phaeobacter caeruleus</name>
    <dbReference type="NCBI Taxonomy" id="506591"/>
    <lineage>
        <taxon>Bacteria</taxon>
        <taxon>Pseudomonadati</taxon>
        <taxon>Pseudomonadota</taxon>
        <taxon>Alphaproteobacteria</taxon>
        <taxon>Rhodobacterales</taxon>
        <taxon>Roseobacteraceae</taxon>
        <taxon>Leisingera</taxon>
    </lineage>
</organism>
<feature type="transmembrane region" description="Helical" evidence="8">
    <location>
        <begin position="220"/>
        <end position="244"/>
    </location>
</feature>
<feature type="transmembrane region" description="Helical" evidence="8">
    <location>
        <begin position="52"/>
        <end position="72"/>
    </location>
</feature>
<keyword evidence="5 8" id="KW-0812">Transmembrane</keyword>
<keyword evidence="7 8" id="KW-0472">Membrane</keyword>
<comment type="similarity">
    <text evidence="2 8">Belongs to the major facilitator superfamily. Bcr/CmlA family.</text>
</comment>
<feature type="transmembrane region" description="Helical" evidence="8">
    <location>
        <begin position="110"/>
        <end position="130"/>
    </location>
</feature>
<evidence type="ECO:0000256" key="5">
    <source>
        <dbReference type="ARBA" id="ARBA00022692"/>
    </source>
</evidence>
<protein>
    <recommendedName>
        <fullName evidence="8">Bcr/CflA family efflux transporter</fullName>
    </recommendedName>
</protein>
<evidence type="ECO:0000259" key="9">
    <source>
        <dbReference type="PROSITE" id="PS50850"/>
    </source>
</evidence>
<dbReference type="EMBL" id="CP081078">
    <property type="protein sequence ID" value="UWQ57759.1"/>
    <property type="molecule type" value="Genomic_DNA"/>
</dbReference>